<gene>
    <name evidence="3" type="ORF">AAY24_12620</name>
</gene>
<evidence type="ECO:0008006" key="5">
    <source>
        <dbReference type="Google" id="ProtNLM"/>
    </source>
</evidence>
<dbReference type="RefSeq" id="WP_046859984.1">
    <property type="nucleotide sequence ID" value="NZ_CP011412.1"/>
</dbReference>
<protein>
    <recommendedName>
        <fullName evidence="5">HemX protein</fullName>
    </recommendedName>
</protein>
<keyword evidence="1" id="KW-0175">Coiled coil</keyword>
<reference evidence="3 4" key="1">
    <citation type="journal article" date="2015" name="Genome Announc.">
        <title>Complete Genome Sequence of Sedimenticola thiotaurini Strain SIP-G1, a Polyphosphate- and Polyhydroxyalkanoate-Accumulating Sulfur-Oxidizing Gammaproteobacterium Isolated from Salt Marsh Sediments.</title>
        <authorList>
            <person name="Flood B.E."/>
            <person name="Jones D.S."/>
            <person name="Bailey J.V."/>
        </authorList>
    </citation>
    <scope>NUCLEOTIDE SEQUENCE [LARGE SCALE GENOMIC DNA]</scope>
    <source>
        <strain evidence="3 4">SIP-G1</strain>
    </source>
</reference>
<dbReference type="OrthoDB" id="5739852at2"/>
<organism evidence="3 4">
    <name type="scientific">Sedimenticola thiotaurini</name>
    <dbReference type="NCBI Taxonomy" id="1543721"/>
    <lineage>
        <taxon>Bacteria</taxon>
        <taxon>Pseudomonadati</taxon>
        <taxon>Pseudomonadota</taxon>
        <taxon>Gammaproteobacteria</taxon>
        <taxon>Chromatiales</taxon>
        <taxon>Sedimenticolaceae</taxon>
        <taxon>Sedimenticola</taxon>
    </lineage>
</organism>
<evidence type="ECO:0000256" key="1">
    <source>
        <dbReference type="SAM" id="Coils"/>
    </source>
</evidence>
<dbReference type="EMBL" id="CP011412">
    <property type="protein sequence ID" value="AKH21055.1"/>
    <property type="molecule type" value="Genomic_DNA"/>
</dbReference>
<dbReference type="PANTHER" id="PTHR38043:SF1">
    <property type="entry name" value="PROTEIN HEMX"/>
    <property type="match status" value="1"/>
</dbReference>
<dbReference type="Proteomes" id="UP000034410">
    <property type="component" value="Chromosome"/>
</dbReference>
<dbReference type="PATRIC" id="fig|1543721.4.peg.2609"/>
<accession>A0A0F7K1L1</accession>
<proteinExistence type="predicted"/>
<keyword evidence="2" id="KW-0812">Transmembrane</keyword>
<feature type="coiled-coil region" evidence="1">
    <location>
        <begin position="81"/>
        <end position="150"/>
    </location>
</feature>
<evidence type="ECO:0000313" key="4">
    <source>
        <dbReference type="Proteomes" id="UP000034410"/>
    </source>
</evidence>
<dbReference type="Pfam" id="PF04375">
    <property type="entry name" value="HemX"/>
    <property type="match status" value="1"/>
</dbReference>
<evidence type="ECO:0000313" key="3">
    <source>
        <dbReference type="EMBL" id="AKH21055.1"/>
    </source>
</evidence>
<keyword evidence="2" id="KW-1133">Transmembrane helix</keyword>
<evidence type="ECO:0000256" key="2">
    <source>
        <dbReference type="SAM" id="Phobius"/>
    </source>
</evidence>
<sequence>MSKKDAKDPDKDEAVLDAAPAIEDAEIIETTEAVQEPTPKVASNKSALPKLSLVFSLVALILVFVALGYGYQYWTGLQASLQQMNQALGKADTEQQALQDKLATVSQAFEQQKQAFDEQRGALEKQQQILAEARERLSQQASEMQNSLETIYSRVGRSSNAWMAAEAEYLMRVANHRLRLAGDVNTAIRALEAADGRLRDSGDPGWIEVREQLAKEIATLKTVGQLDRVGLSARLNGLKDQIQALKLVGLSYSPPQPAPNESQDADRERSVESLLKDGWEGFKSIMVIRHRDKPVSAMLPPEQQFFVYQNLQLQLEAARLALLKGDTQLYGSSLAQAASWVGEFFDPDATATQAVQQEISALQAVDINPQLPDISRSLAALQARMKAAGEEDAQ</sequence>
<dbReference type="KEGG" id="seds:AAY24_12620"/>
<dbReference type="PANTHER" id="PTHR38043">
    <property type="entry name" value="PROTEIN HEMX"/>
    <property type="match status" value="1"/>
</dbReference>
<keyword evidence="4" id="KW-1185">Reference proteome</keyword>
<feature type="transmembrane region" description="Helical" evidence="2">
    <location>
        <begin position="53"/>
        <end position="74"/>
    </location>
</feature>
<dbReference type="AlphaFoldDB" id="A0A0F7K1L1"/>
<name>A0A0F7K1L1_9GAMM</name>
<keyword evidence="2" id="KW-0472">Membrane</keyword>
<dbReference type="InterPro" id="IPR007470">
    <property type="entry name" value="HemX"/>
</dbReference>